<dbReference type="RefSeq" id="WP_208677901.1">
    <property type="nucleotide sequence ID" value="NZ_CP034671.2"/>
</dbReference>
<protein>
    <recommendedName>
        <fullName evidence="2">Single-stranded DNA-binding protein</fullName>
    </recommendedName>
</protein>
<proteinExistence type="predicted"/>
<name>A0AAT9JWA5_SYNEL</name>
<dbReference type="AlphaFoldDB" id="A0AAT9JWA5"/>
<accession>A0AAT9JWA5</accession>
<evidence type="ECO:0000313" key="1">
    <source>
        <dbReference type="EMBL" id="QFZ91761.2"/>
    </source>
</evidence>
<evidence type="ECO:0008006" key="2">
    <source>
        <dbReference type="Google" id="ProtNLM"/>
    </source>
</evidence>
<sequence length="258" mass="29166">MKPHLSLKSLRGQVHRFTGVVDRVSRFSTAEGWQETICIRDLHLADSNRPIQPDHWWFKLRDCWLAAGVQAGDRVLFTAKVQYCTKGLDGPEVQNSDNPRRKVIGFGSKPRSVAILQRATPSMPIELELQTQLAIVVHEYEQLQQVQQQLVTQNGTLAQKLSQTRTEVEQGQQELRHQEQVCTQLRFALRRAQHWSRPVVTAGTALVIGLGSGLGLAQLAPNATQAQQPQSADQVCTLEERNRRSPVGSQEWLAWQRR</sequence>
<organism evidence="1">
    <name type="scientific">Synechococcus elongatus PCC 11802</name>
    <dbReference type="NCBI Taxonomy" id="2283154"/>
    <lineage>
        <taxon>Bacteria</taxon>
        <taxon>Bacillati</taxon>
        <taxon>Cyanobacteriota</taxon>
        <taxon>Cyanophyceae</taxon>
        <taxon>Synechococcales</taxon>
        <taxon>Synechococcaceae</taxon>
        <taxon>Synechococcus</taxon>
    </lineage>
</organism>
<dbReference type="EMBL" id="CP034671">
    <property type="protein sequence ID" value="QFZ91761.2"/>
    <property type="molecule type" value="Genomic_DNA"/>
</dbReference>
<reference evidence="1" key="1">
    <citation type="submission" date="2024-01" db="EMBL/GenBank/DDBJ databases">
        <title>Synechococcus elongatus PCC 11802, a close yet different native of Synechococcus elongatus PCC 11801.</title>
        <authorList>
            <person name="Jaiswal D."/>
            <person name="Sengupta A."/>
            <person name="Sengupta S."/>
            <person name="Pakrasi H.B."/>
            <person name="Wangikar P."/>
        </authorList>
    </citation>
    <scope>NUCLEOTIDE SEQUENCE</scope>
    <source>
        <strain evidence="1">PCC 11802</strain>
    </source>
</reference>
<gene>
    <name evidence="1" type="ORF">EKO22_04595</name>
</gene>